<reference evidence="1 2" key="1">
    <citation type="journal article" date="2013" name="PLoS Genet.">
        <title>The genome and development-dependent transcriptomes of Pyronema confluens: a window into fungal evolution.</title>
        <authorList>
            <person name="Traeger S."/>
            <person name="Altegoer F."/>
            <person name="Freitag M."/>
            <person name="Gabaldon T."/>
            <person name="Kempken F."/>
            <person name="Kumar A."/>
            <person name="Marcet-Houben M."/>
            <person name="Poggeler S."/>
            <person name="Stajich J.E."/>
            <person name="Nowrousian M."/>
        </authorList>
    </citation>
    <scope>NUCLEOTIDE SEQUENCE [LARGE SCALE GENOMIC DNA]</scope>
    <source>
        <strain evidence="2">CBS 100304</strain>
        <tissue evidence="1">Vegetative mycelium</tissue>
    </source>
</reference>
<dbReference type="AlphaFoldDB" id="U4KV95"/>
<dbReference type="EMBL" id="HF935253">
    <property type="protein sequence ID" value="CCX05408.1"/>
    <property type="molecule type" value="Genomic_DNA"/>
</dbReference>
<protein>
    <submittedName>
        <fullName evidence="1">Uncharacterized protein</fullName>
    </submittedName>
</protein>
<gene>
    <name evidence="1" type="ORF">PCON_04995</name>
</gene>
<dbReference type="Proteomes" id="UP000018144">
    <property type="component" value="Unassembled WGS sequence"/>
</dbReference>
<accession>U4KV95</accession>
<organism evidence="1 2">
    <name type="scientific">Pyronema omphalodes (strain CBS 100304)</name>
    <name type="common">Pyronema confluens</name>
    <dbReference type="NCBI Taxonomy" id="1076935"/>
    <lineage>
        <taxon>Eukaryota</taxon>
        <taxon>Fungi</taxon>
        <taxon>Dikarya</taxon>
        <taxon>Ascomycota</taxon>
        <taxon>Pezizomycotina</taxon>
        <taxon>Pezizomycetes</taxon>
        <taxon>Pezizales</taxon>
        <taxon>Pyronemataceae</taxon>
        <taxon>Pyronema</taxon>
    </lineage>
</organism>
<proteinExistence type="predicted"/>
<sequence>MHSGAAEAFPAAASAVSRPLFHSTYKH</sequence>
<evidence type="ECO:0000313" key="2">
    <source>
        <dbReference type="Proteomes" id="UP000018144"/>
    </source>
</evidence>
<keyword evidence="2" id="KW-1185">Reference proteome</keyword>
<name>U4KV95_PYROM</name>
<evidence type="ECO:0000313" key="1">
    <source>
        <dbReference type="EMBL" id="CCX05408.1"/>
    </source>
</evidence>